<accession>A0AAD1IXA5</accession>
<proteinExistence type="predicted"/>
<dbReference type="AlphaFoldDB" id="A0AAD1IXA5"/>
<dbReference type="EMBL" id="AP022617">
    <property type="protein sequence ID" value="BBZ60136.1"/>
    <property type="molecule type" value="Genomic_DNA"/>
</dbReference>
<organism evidence="2 3">
    <name type="scientific">Mycolicibacterium monacense</name>
    <name type="common">Mycobacterium monacense</name>
    <dbReference type="NCBI Taxonomy" id="85693"/>
    <lineage>
        <taxon>Bacteria</taxon>
        <taxon>Bacillati</taxon>
        <taxon>Actinomycetota</taxon>
        <taxon>Actinomycetes</taxon>
        <taxon>Mycobacteriales</taxon>
        <taxon>Mycobacteriaceae</taxon>
        <taxon>Mycolicibacterium</taxon>
    </lineage>
</organism>
<gene>
    <name evidence="2" type="ORF">MMON_14370</name>
</gene>
<dbReference type="Proteomes" id="UP000466039">
    <property type="component" value="Chromosome"/>
</dbReference>
<feature type="compositionally biased region" description="Polar residues" evidence="1">
    <location>
        <begin position="13"/>
        <end position="27"/>
    </location>
</feature>
<sequence>MTTQIRRIPATSGRDTSTTATVASPHSNGHRAEDGYTAPTAEDRAVEAAIAVLRGYGYGIAMRCLDCRRPITSAASLARMRGPRCAAKAVGR</sequence>
<reference evidence="2 3" key="1">
    <citation type="journal article" date="2019" name="Emerg. Microbes Infect.">
        <title>Comprehensive subspecies identification of 175 nontuberculous mycobacteria species based on 7547 genomic profiles.</title>
        <authorList>
            <person name="Matsumoto Y."/>
            <person name="Kinjo T."/>
            <person name="Motooka D."/>
            <person name="Nabeya D."/>
            <person name="Jung N."/>
            <person name="Uechi K."/>
            <person name="Horii T."/>
            <person name="Iida T."/>
            <person name="Fujita J."/>
            <person name="Nakamura S."/>
        </authorList>
    </citation>
    <scope>NUCLEOTIDE SEQUENCE [LARGE SCALE GENOMIC DNA]</scope>
    <source>
        <strain evidence="2 3">JCM 15658</strain>
    </source>
</reference>
<feature type="region of interest" description="Disordered" evidence="1">
    <location>
        <begin position="1"/>
        <end position="40"/>
    </location>
</feature>
<dbReference type="RefSeq" id="WP_133056653.1">
    <property type="nucleotide sequence ID" value="NZ_AP022617.1"/>
</dbReference>
<evidence type="ECO:0000313" key="2">
    <source>
        <dbReference type="EMBL" id="BBZ60136.1"/>
    </source>
</evidence>
<keyword evidence="3" id="KW-1185">Reference proteome</keyword>
<protein>
    <submittedName>
        <fullName evidence="2">Uncharacterized protein</fullName>
    </submittedName>
</protein>
<evidence type="ECO:0000256" key="1">
    <source>
        <dbReference type="SAM" id="MobiDB-lite"/>
    </source>
</evidence>
<name>A0AAD1IXA5_MYCMB</name>
<evidence type="ECO:0000313" key="3">
    <source>
        <dbReference type="Proteomes" id="UP000466039"/>
    </source>
</evidence>